<proteinExistence type="predicted"/>
<sequence length="94" mass="10434">MAEDTKMNDVSSPAMPDVEELRMLQALVHEGAALARHGRYVARFHGWIVEVSRVGRCNATSFAPVIVEIRCRHGELLERTCLVVDDRADNETGG</sequence>
<dbReference type="Proteomes" id="UP000240638">
    <property type="component" value="Unassembled WGS sequence"/>
</dbReference>
<accession>A0A2T3XM56</accession>
<evidence type="ECO:0000313" key="1">
    <source>
        <dbReference type="EMBL" id="PTB17569.1"/>
    </source>
</evidence>
<evidence type="ECO:0000313" key="2">
    <source>
        <dbReference type="Proteomes" id="UP000240638"/>
    </source>
</evidence>
<protein>
    <submittedName>
        <fullName evidence="1">Uncharacterized protein</fullName>
    </submittedName>
</protein>
<organism evidence="1 2">
    <name type="scientific">Trinickia symbiotica</name>
    <dbReference type="NCBI Taxonomy" id="863227"/>
    <lineage>
        <taxon>Bacteria</taxon>
        <taxon>Pseudomonadati</taxon>
        <taxon>Pseudomonadota</taxon>
        <taxon>Betaproteobacteria</taxon>
        <taxon>Burkholderiales</taxon>
        <taxon>Burkholderiaceae</taxon>
        <taxon>Trinickia</taxon>
    </lineage>
</organism>
<reference evidence="1 2" key="1">
    <citation type="submission" date="2018-03" db="EMBL/GenBank/DDBJ databases">
        <title>Whole genome analyses suggest that Burkholderia sensu lato contains two further novel genera in the rhizoxinica-symbiotica group Mycetohabitans gen. nov., and Trinickia gen. nov.: implications for the evolution of diazotrophy and nodulation in the Burkholderiaceae.</title>
        <authorList>
            <person name="Estrada De Los Santos P."/>
            <person name="Palmer M."/>
            <person name="Chavez-Ramirez B."/>
            <person name="Steenkamp E.T."/>
            <person name="Hirsch A.M."/>
            <person name="Manyaka P."/>
            <person name="Maluk M."/>
            <person name="Lafos M."/>
            <person name="Crook M."/>
            <person name="Gross E."/>
            <person name="Simon M.F."/>
            <person name="Bueno Dos Reis Junior F."/>
            <person name="Poole P.S."/>
            <person name="Venter S.N."/>
            <person name="James E.K."/>
        </authorList>
    </citation>
    <scope>NUCLEOTIDE SEQUENCE [LARGE SCALE GENOMIC DNA]</scope>
    <source>
        <strain evidence="1 2">JPY-366</strain>
    </source>
</reference>
<gene>
    <name evidence="1" type="ORF">C9I57_26850</name>
</gene>
<comment type="caution">
    <text evidence="1">The sequence shown here is derived from an EMBL/GenBank/DDBJ whole genome shotgun (WGS) entry which is preliminary data.</text>
</comment>
<dbReference type="AlphaFoldDB" id="A0A2T3XM56"/>
<name>A0A2T3XM56_9BURK</name>
<dbReference type="EMBL" id="PYUC01000017">
    <property type="protein sequence ID" value="PTB17569.1"/>
    <property type="molecule type" value="Genomic_DNA"/>
</dbReference>